<evidence type="ECO:0000313" key="1">
    <source>
        <dbReference type="EMBL" id="QHU19280.1"/>
    </source>
</evidence>
<accession>A0A6C0KRC1</accession>
<organism evidence="1">
    <name type="scientific">viral metagenome</name>
    <dbReference type="NCBI Taxonomy" id="1070528"/>
    <lineage>
        <taxon>unclassified sequences</taxon>
        <taxon>metagenomes</taxon>
        <taxon>organismal metagenomes</taxon>
    </lineage>
</organism>
<protein>
    <submittedName>
        <fullName evidence="1">Uncharacterized protein</fullName>
    </submittedName>
</protein>
<sequence length="135" mass="15985">MSIVKQLHVNKLGFCFDITDIIKSYCFYDIITWETISLIRSSKNRLNELINNSCISRKNPHDFFDIEADNDEHWVFWIFDHTENAIQFQSINCKICGNYKFTTNNDFPDNIRCNCFDENDNVPPLMDMETGIWIV</sequence>
<dbReference type="EMBL" id="MN740946">
    <property type="protein sequence ID" value="QHU19280.1"/>
    <property type="molecule type" value="Genomic_DNA"/>
</dbReference>
<dbReference type="AlphaFoldDB" id="A0A6C0KRC1"/>
<proteinExistence type="predicted"/>
<name>A0A6C0KRC1_9ZZZZ</name>
<reference evidence="1" key="1">
    <citation type="journal article" date="2020" name="Nature">
        <title>Giant virus diversity and host interactions through global metagenomics.</title>
        <authorList>
            <person name="Schulz F."/>
            <person name="Roux S."/>
            <person name="Paez-Espino D."/>
            <person name="Jungbluth S."/>
            <person name="Walsh D.A."/>
            <person name="Denef V.J."/>
            <person name="McMahon K.D."/>
            <person name="Konstantinidis K.T."/>
            <person name="Eloe-Fadrosh E.A."/>
            <person name="Kyrpides N.C."/>
            <person name="Woyke T."/>
        </authorList>
    </citation>
    <scope>NUCLEOTIDE SEQUENCE</scope>
    <source>
        <strain evidence="1">GVMAG-S-3300013014-104</strain>
    </source>
</reference>